<feature type="transmembrane region" description="Helical" evidence="6">
    <location>
        <begin position="6"/>
        <end position="25"/>
    </location>
</feature>
<keyword evidence="9" id="KW-1185">Reference proteome</keyword>
<feature type="transmembrane region" description="Helical" evidence="6">
    <location>
        <begin position="46"/>
        <end position="69"/>
    </location>
</feature>
<keyword evidence="3 6" id="KW-0812">Transmembrane</keyword>
<organism evidence="8 9">
    <name type="scientific">Fodinibius salsisoli</name>
    <dbReference type="NCBI Taxonomy" id="2820877"/>
    <lineage>
        <taxon>Bacteria</taxon>
        <taxon>Pseudomonadati</taxon>
        <taxon>Balneolota</taxon>
        <taxon>Balneolia</taxon>
        <taxon>Balneolales</taxon>
        <taxon>Balneolaceae</taxon>
        <taxon>Fodinibius</taxon>
    </lineage>
</organism>
<evidence type="ECO:0000259" key="7">
    <source>
        <dbReference type="Pfam" id="PF09335"/>
    </source>
</evidence>
<evidence type="ECO:0000256" key="2">
    <source>
        <dbReference type="ARBA" id="ARBA00022475"/>
    </source>
</evidence>
<dbReference type="Proteomes" id="UP001207918">
    <property type="component" value="Unassembled WGS sequence"/>
</dbReference>
<feature type="domain" description="VTT" evidence="7">
    <location>
        <begin position="64"/>
        <end position="181"/>
    </location>
</feature>
<evidence type="ECO:0000313" key="9">
    <source>
        <dbReference type="Proteomes" id="UP001207918"/>
    </source>
</evidence>
<comment type="subcellular location">
    <subcellularLocation>
        <location evidence="1 6">Cell membrane</location>
        <topology evidence="1 6">Multi-pass membrane protein</topology>
    </subcellularLocation>
</comment>
<proteinExistence type="inferred from homology"/>
<comment type="caution">
    <text evidence="8">The sequence shown here is derived from an EMBL/GenBank/DDBJ whole genome shotgun (WGS) entry which is preliminary data.</text>
</comment>
<dbReference type="Pfam" id="PF09335">
    <property type="entry name" value="VTT_dom"/>
    <property type="match status" value="1"/>
</dbReference>
<dbReference type="RefSeq" id="WP_265766654.1">
    <property type="nucleotide sequence ID" value="NZ_JAGGJA010000008.1"/>
</dbReference>
<evidence type="ECO:0000256" key="4">
    <source>
        <dbReference type="ARBA" id="ARBA00022989"/>
    </source>
</evidence>
<evidence type="ECO:0000256" key="6">
    <source>
        <dbReference type="RuleBase" id="RU366058"/>
    </source>
</evidence>
<sequence>MKDLIKIIVVLALVFASTFLVANLTRLLSIEQIKSWLQMAHQLSPLYVGSVVILLLFCDLFIAVPTLTITILSGYFLGFPLGAITAITGMTLAGFAGYALSRKYGDSVFKFLIKDTDRRAEAVSTFESYGFAMILMSRAVPIFPEVSACLAGMTKMKFSRFLGAWLLSSVPYASIASYAGSVSSIDNPMPAIYAAISLSAVLWIAWFIYSRYQKMETVNH</sequence>
<feature type="transmembrane region" description="Helical" evidence="6">
    <location>
        <begin position="191"/>
        <end position="209"/>
    </location>
</feature>
<evidence type="ECO:0000313" key="8">
    <source>
        <dbReference type="EMBL" id="MCW9707865.1"/>
    </source>
</evidence>
<dbReference type="PANTHER" id="PTHR12677">
    <property type="entry name" value="GOLGI APPARATUS MEMBRANE PROTEIN TVP38-RELATED"/>
    <property type="match status" value="1"/>
</dbReference>
<evidence type="ECO:0000256" key="5">
    <source>
        <dbReference type="ARBA" id="ARBA00023136"/>
    </source>
</evidence>
<dbReference type="PANTHER" id="PTHR12677:SF49">
    <property type="entry name" value="TVP38_TMEM64 FAMILY MEMBRANE PROTEIN"/>
    <property type="match status" value="1"/>
</dbReference>
<dbReference type="InterPro" id="IPR015414">
    <property type="entry name" value="TMEM64"/>
</dbReference>
<keyword evidence="2 6" id="KW-1003">Cell membrane</keyword>
<accession>A0ABT3PPV2</accession>
<feature type="transmembrane region" description="Helical" evidence="6">
    <location>
        <begin position="75"/>
        <end position="100"/>
    </location>
</feature>
<dbReference type="InterPro" id="IPR032816">
    <property type="entry name" value="VTT_dom"/>
</dbReference>
<evidence type="ECO:0000256" key="1">
    <source>
        <dbReference type="ARBA" id="ARBA00004651"/>
    </source>
</evidence>
<feature type="transmembrane region" description="Helical" evidence="6">
    <location>
        <begin position="161"/>
        <end position="179"/>
    </location>
</feature>
<comment type="similarity">
    <text evidence="6">Belongs to the TVP38/TMEM64 family.</text>
</comment>
<dbReference type="EMBL" id="JAGGJA010000008">
    <property type="protein sequence ID" value="MCW9707865.1"/>
    <property type="molecule type" value="Genomic_DNA"/>
</dbReference>
<reference evidence="8 9" key="1">
    <citation type="submission" date="2021-03" db="EMBL/GenBank/DDBJ databases">
        <title>Aliifodinibius sp. nov., a new bacterium isolated from saline soil.</title>
        <authorList>
            <person name="Galisteo C."/>
            <person name="De La Haba R."/>
            <person name="Sanchez-Porro C."/>
            <person name="Ventosa A."/>
        </authorList>
    </citation>
    <scope>NUCLEOTIDE SEQUENCE [LARGE SCALE GENOMIC DNA]</scope>
    <source>
        <strain evidence="8 9">1BSP15-2V2</strain>
    </source>
</reference>
<evidence type="ECO:0000256" key="3">
    <source>
        <dbReference type="ARBA" id="ARBA00022692"/>
    </source>
</evidence>
<keyword evidence="5 6" id="KW-0472">Membrane</keyword>
<name>A0ABT3PPV2_9BACT</name>
<protein>
    <recommendedName>
        <fullName evidence="6">TVP38/TMEM64 family membrane protein</fullName>
    </recommendedName>
</protein>
<keyword evidence="4 6" id="KW-1133">Transmembrane helix</keyword>
<gene>
    <name evidence="8" type="ORF">J6I44_13430</name>
</gene>